<evidence type="ECO:0000313" key="1">
    <source>
        <dbReference type="EMBL" id="RDH85914.1"/>
    </source>
</evidence>
<protein>
    <submittedName>
        <fullName evidence="1">Uncharacterized protein</fullName>
    </submittedName>
</protein>
<keyword evidence="2" id="KW-1185">Reference proteome</keyword>
<dbReference type="AlphaFoldDB" id="A0A370DNG1"/>
<evidence type="ECO:0000313" key="2">
    <source>
        <dbReference type="Proteomes" id="UP000254266"/>
    </source>
</evidence>
<sequence length="322" mass="36837">MSLATHSLNNKTKCEVCDIEVLNFDGFNVRDIKYSVCRSPECQRVMSKKSTLNKYMFQSHLEFNRKIITKQRKRDAARKKRRDDIQARELQELHTIKETVLGANPAISESSVSFLTIPSGGSLTLPVTDERRAGYISHLKSIIEEAGEYNQASELVYDEHHDAQSKHLIVEQRFEVVSGLKEISDRLCGQCKGGCCASGKEHAYLSVFSIRRYMDENPQVSSEELLKMYVDNIAEESIENSCINQTLTGCALSRDLRSDICNGYYCDTLKSFHKKMENKDAIPIVVAIKRASTYWNRFDEAVCNDIVDVTVLHEMYEYKVDW</sequence>
<reference evidence="1 2" key="1">
    <citation type="journal article" date="2018" name="ISME J.">
        <title>Endosymbiont genomes yield clues of tubeworm success.</title>
        <authorList>
            <person name="Li Y."/>
            <person name="Liles M.R."/>
            <person name="Halanych K.M."/>
        </authorList>
    </citation>
    <scope>NUCLEOTIDE SEQUENCE [LARGE SCALE GENOMIC DNA]</scope>
    <source>
        <strain evidence="1">A1464</strain>
    </source>
</reference>
<gene>
    <name evidence="1" type="ORF">DIZ80_00105</name>
</gene>
<dbReference type="EMBL" id="QFXC01000002">
    <property type="protein sequence ID" value="RDH85914.1"/>
    <property type="molecule type" value="Genomic_DNA"/>
</dbReference>
<comment type="caution">
    <text evidence="1">The sequence shown here is derived from an EMBL/GenBank/DDBJ whole genome shotgun (WGS) entry which is preliminary data.</text>
</comment>
<accession>A0A370DNG1</accession>
<organism evidence="1 2">
    <name type="scientific">endosymbiont of Galathealinum brachiosum</name>
    <dbReference type="NCBI Taxonomy" id="2200906"/>
    <lineage>
        <taxon>Bacteria</taxon>
        <taxon>Pseudomonadati</taxon>
        <taxon>Pseudomonadota</taxon>
        <taxon>Gammaproteobacteria</taxon>
        <taxon>sulfur-oxidizing symbionts</taxon>
    </lineage>
</organism>
<dbReference type="Proteomes" id="UP000254266">
    <property type="component" value="Unassembled WGS sequence"/>
</dbReference>
<name>A0A370DNG1_9GAMM</name>
<proteinExistence type="predicted"/>